<organism evidence="1 2">
    <name type="scientific">Tanacetum coccineum</name>
    <dbReference type="NCBI Taxonomy" id="301880"/>
    <lineage>
        <taxon>Eukaryota</taxon>
        <taxon>Viridiplantae</taxon>
        <taxon>Streptophyta</taxon>
        <taxon>Embryophyta</taxon>
        <taxon>Tracheophyta</taxon>
        <taxon>Spermatophyta</taxon>
        <taxon>Magnoliopsida</taxon>
        <taxon>eudicotyledons</taxon>
        <taxon>Gunneridae</taxon>
        <taxon>Pentapetalae</taxon>
        <taxon>asterids</taxon>
        <taxon>campanulids</taxon>
        <taxon>Asterales</taxon>
        <taxon>Asteraceae</taxon>
        <taxon>Asteroideae</taxon>
        <taxon>Anthemideae</taxon>
        <taxon>Anthemidinae</taxon>
        <taxon>Tanacetum</taxon>
    </lineage>
</organism>
<comment type="caution">
    <text evidence="1">The sequence shown here is derived from an EMBL/GenBank/DDBJ whole genome shotgun (WGS) entry which is preliminary data.</text>
</comment>
<sequence length="817" mass="92227">MSALLFCSGRFLAGRLHLHANPVRFHRDPKIPSASQSLGMDRPAFNSFASVLKSAPPNTKAALDPSHAIVLDESCFMDKDWKALRCVKPLDDSFVSDERLVWISVEGLPSKVWSKNAFSKIISLWGSLSDVDEADDPSLPYKKLCVITKPDFSIDYKLKVIVKGRVYWVRIKELDLWSPEFMNLSNNKDEKKASEDPFGIYDILNKKTASCGGSILDVMESVVEIGQTMGYNMEGWVLANRLRKNGFRRLIRSTSPSVGSSGGILCVWDPRVFVKDNVSISDSFVAIRGTWIPSSTKLLLISVYAPQDVSARRSLWEYIGHLIEQWDSEYVVLGANAFNHFISSANLVDLPLEGYSFTWAHKSASKMSKLDRFLVSEGLLSIFPSLSAICLDRHLSDHRPILMRELVVDYGPSPFRMFSSWFSKQGFDKIVEDTWNNSIFKETNSIVLLKKKLQALKSVIRSWIKKQNLNSNAERSDIMKRLADLECLLNQGNAQELVKRLQPSHRPPRGRAAGERDLWFDSPIPVSIVMRQNSLITSPIGFLNSNSSIHLSSQMSNSLSQDQVENLEQELYWYVVHDDVVKAVEEFFISGTFPPGCNALFISLIPKMQDAKLVPESWSFQRSRYIDYPSPLSHLFYADENAWFFMELGFQEDVSSAADFIGCSLYSCLSTILRTKVERVLILSFIKKKVGNGEHTCFWEDAWLDDCPLKSSFPRLYALENVKQVSVASKIADSSLSSSFRRVPKGGIEEEQLLLLVDKILLVLLSNSLDHWSWTLTSSGEFSVKSARNHIDDVLLPSHGSATRWVNKVPIKINILA</sequence>
<dbReference type="PANTHER" id="PTHR36617">
    <property type="entry name" value="PROTEIN, PUTATIVE-RELATED"/>
    <property type="match status" value="1"/>
</dbReference>
<dbReference type="EMBL" id="BQNB010017844">
    <property type="protein sequence ID" value="GJT67848.1"/>
    <property type="molecule type" value="Genomic_DNA"/>
</dbReference>
<evidence type="ECO:0000313" key="1">
    <source>
        <dbReference type="EMBL" id="GJT67848.1"/>
    </source>
</evidence>
<keyword evidence="1" id="KW-0695">RNA-directed DNA polymerase</keyword>
<dbReference type="Gene3D" id="3.60.10.10">
    <property type="entry name" value="Endonuclease/exonuclease/phosphatase"/>
    <property type="match status" value="1"/>
</dbReference>
<proteinExistence type="predicted"/>
<keyword evidence="1" id="KW-0548">Nucleotidyltransferase</keyword>
<keyword evidence="1" id="KW-0808">Transferase</keyword>
<reference evidence="1" key="2">
    <citation type="submission" date="2022-01" db="EMBL/GenBank/DDBJ databases">
        <authorList>
            <person name="Yamashiro T."/>
            <person name="Shiraishi A."/>
            <person name="Satake H."/>
            <person name="Nakayama K."/>
        </authorList>
    </citation>
    <scope>NUCLEOTIDE SEQUENCE</scope>
</reference>
<evidence type="ECO:0000313" key="2">
    <source>
        <dbReference type="Proteomes" id="UP001151760"/>
    </source>
</evidence>
<accession>A0ABQ5FY30</accession>
<dbReference type="Proteomes" id="UP001151760">
    <property type="component" value="Unassembled WGS sequence"/>
</dbReference>
<dbReference type="InterPro" id="IPR036691">
    <property type="entry name" value="Endo/exonu/phosph_ase_sf"/>
</dbReference>
<name>A0ABQ5FY30_9ASTR</name>
<dbReference type="GO" id="GO:0003964">
    <property type="term" value="F:RNA-directed DNA polymerase activity"/>
    <property type="evidence" value="ECO:0007669"/>
    <property type="project" value="UniProtKB-KW"/>
</dbReference>
<dbReference type="PANTHER" id="PTHR36617:SF16">
    <property type="entry name" value="OS04G0516500 PROTEIN"/>
    <property type="match status" value="1"/>
</dbReference>
<dbReference type="SUPFAM" id="SSF56219">
    <property type="entry name" value="DNase I-like"/>
    <property type="match status" value="1"/>
</dbReference>
<gene>
    <name evidence="1" type="ORF">Tco_1019328</name>
</gene>
<protein>
    <submittedName>
        <fullName evidence="1">RNA-directed DNA polymerase, eukaryota</fullName>
    </submittedName>
</protein>
<reference evidence="1" key="1">
    <citation type="journal article" date="2022" name="Int. J. Mol. Sci.">
        <title>Draft Genome of Tanacetum Coccineum: Genomic Comparison of Closely Related Tanacetum-Family Plants.</title>
        <authorList>
            <person name="Yamashiro T."/>
            <person name="Shiraishi A."/>
            <person name="Nakayama K."/>
            <person name="Satake H."/>
        </authorList>
    </citation>
    <scope>NUCLEOTIDE SEQUENCE</scope>
</reference>
<keyword evidence="2" id="KW-1185">Reference proteome</keyword>